<dbReference type="InterPro" id="IPR042099">
    <property type="entry name" value="ANL_N_sf"/>
</dbReference>
<feature type="domain" description="AMP-binding enzyme C-terminal" evidence="4">
    <location>
        <begin position="428"/>
        <end position="503"/>
    </location>
</feature>
<name>A0ABN0Y718_9CAUL</name>
<dbReference type="Pfam" id="PF00501">
    <property type="entry name" value="AMP-binding"/>
    <property type="match status" value="1"/>
</dbReference>
<organism evidence="5 6">
    <name type="scientific">Brevundimonas terrae</name>
    <dbReference type="NCBI Taxonomy" id="363631"/>
    <lineage>
        <taxon>Bacteria</taxon>
        <taxon>Pseudomonadati</taxon>
        <taxon>Pseudomonadota</taxon>
        <taxon>Alphaproteobacteria</taxon>
        <taxon>Caulobacterales</taxon>
        <taxon>Caulobacteraceae</taxon>
        <taxon>Brevundimonas</taxon>
    </lineage>
</organism>
<accession>A0ABN0Y718</accession>
<keyword evidence="2 5" id="KW-0436">Ligase</keyword>
<dbReference type="InterPro" id="IPR020845">
    <property type="entry name" value="AMP-binding_CS"/>
</dbReference>
<dbReference type="Gene3D" id="3.30.300.30">
    <property type="match status" value="1"/>
</dbReference>
<gene>
    <name evidence="5" type="ORF">GCM10009093_10590</name>
</gene>
<dbReference type="EMBL" id="BAAAEJ010000003">
    <property type="protein sequence ID" value="GAA0385581.1"/>
    <property type="molecule type" value="Genomic_DNA"/>
</dbReference>
<protein>
    <submittedName>
        <fullName evidence="5">FadD3 family acyl-CoA ligase</fullName>
    </submittedName>
</protein>
<dbReference type="SUPFAM" id="SSF56801">
    <property type="entry name" value="Acetyl-CoA synthetase-like"/>
    <property type="match status" value="1"/>
</dbReference>
<feature type="domain" description="AMP-dependent synthetase/ligase" evidence="3">
    <location>
        <begin position="13"/>
        <end position="377"/>
    </location>
</feature>
<dbReference type="GO" id="GO:0016874">
    <property type="term" value="F:ligase activity"/>
    <property type="evidence" value="ECO:0007669"/>
    <property type="project" value="UniProtKB-KW"/>
</dbReference>
<dbReference type="Gene3D" id="3.40.50.12780">
    <property type="entry name" value="N-terminal domain of ligase-like"/>
    <property type="match status" value="1"/>
</dbReference>
<evidence type="ECO:0000313" key="6">
    <source>
        <dbReference type="Proteomes" id="UP001500791"/>
    </source>
</evidence>
<comment type="similarity">
    <text evidence="1">Belongs to the ATP-dependent AMP-binding enzyme family.</text>
</comment>
<evidence type="ECO:0000256" key="2">
    <source>
        <dbReference type="ARBA" id="ARBA00022598"/>
    </source>
</evidence>
<dbReference type="RefSeq" id="WP_167174166.1">
    <property type="nucleotide sequence ID" value="NZ_BAAAEJ010000003.1"/>
</dbReference>
<dbReference type="PROSITE" id="PS00455">
    <property type="entry name" value="AMP_BINDING"/>
    <property type="match status" value="1"/>
</dbReference>
<sequence length="514" mass="55720">MTLLARTIPHAAQAAAARWGDKPALIENGTTVSYNQLWAEARAVASSCLAKGVGPQSRVAIWAPNCREWIVATLGAQICGAAIVPLNTRLKGREAGDILRRAKVSVLFTVKEFLGCDYPALLKDEDTPDLAHTVLMEGDHWQAFLNEGQGAGDDRLDGLLAQVTGETISDIMFTSGTTGAPKGVLSVHGAVVKMFYDWGERVDVREGDRFLIVNPFFHTFGYKAGWVACLVRGATILPMPVFDAAKLADMIEREKVNFIPGAPTIYQMLLIEQEKASRDFSSLRVAVTGAAPVPPSLIYRMKNELGMERVVNGYGMTEHGCVCMTPAEASVDQISASIGTPLPDVEVVCADENGNPLGPDQSGEFWVRGYGVMRGYLDDPEATAETITPDGWLRTGDIGRIDANGYMFITDRMKDMYISGGFNCYPAEIEKLLNDHPGIEVAAVVGMDDERMGEVGKAFVIPRAGVELDPAEVIAWAREAMANYKVPRKVVIVSDLPRNAAGKVLRNALREVAD</sequence>
<proteinExistence type="inferred from homology"/>
<dbReference type="PANTHER" id="PTHR43201:SF5">
    <property type="entry name" value="MEDIUM-CHAIN ACYL-COA LIGASE ACSF2, MITOCHONDRIAL"/>
    <property type="match status" value="1"/>
</dbReference>
<dbReference type="InterPro" id="IPR000873">
    <property type="entry name" value="AMP-dep_synth/lig_dom"/>
</dbReference>
<comment type="caution">
    <text evidence="5">The sequence shown here is derived from an EMBL/GenBank/DDBJ whole genome shotgun (WGS) entry which is preliminary data.</text>
</comment>
<evidence type="ECO:0000256" key="1">
    <source>
        <dbReference type="ARBA" id="ARBA00006432"/>
    </source>
</evidence>
<dbReference type="PANTHER" id="PTHR43201">
    <property type="entry name" value="ACYL-COA SYNTHETASE"/>
    <property type="match status" value="1"/>
</dbReference>
<evidence type="ECO:0000259" key="4">
    <source>
        <dbReference type="Pfam" id="PF13193"/>
    </source>
</evidence>
<dbReference type="Pfam" id="PF13193">
    <property type="entry name" value="AMP-binding_C"/>
    <property type="match status" value="1"/>
</dbReference>
<dbReference type="Proteomes" id="UP001500791">
    <property type="component" value="Unassembled WGS sequence"/>
</dbReference>
<dbReference type="InterPro" id="IPR025110">
    <property type="entry name" value="AMP-bd_C"/>
</dbReference>
<keyword evidence="6" id="KW-1185">Reference proteome</keyword>
<dbReference type="InterPro" id="IPR045851">
    <property type="entry name" value="AMP-bd_C_sf"/>
</dbReference>
<evidence type="ECO:0000313" key="5">
    <source>
        <dbReference type="EMBL" id="GAA0385581.1"/>
    </source>
</evidence>
<evidence type="ECO:0000259" key="3">
    <source>
        <dbReference type="Pfam" id="PF00501"/>
    </source>
</evidence>
<reference evidence="5 6" key="1">
    <citation type="journal article" date="2019" name="Int. J. Syst. Evol. Microbiol.">
        <title>The Global Catalogue of Microorganisms (GCM) 10K type strain sequencing project: providing services to taxonomists for standard genome sequencing and annotation.</title>
        <authorList>
            <consortium name="The Broad Institute Genomics Platform"/>
            <consortium name="The Broad Institute Genome Sequencing Center for Infectious Disease"/>
            <person name="Wu L."/>
            <person name="Ma J."/>
        </authorList>
    </citation>
    <scope>NUCLEOTIDE SEQUENCE [LARGE SCALE GENOMIC DNA]</scope>
    <source>
        <strain evidence="5 6">JCM 13476</strain>
    </source>
</reference>